<dbReference type="Proteomes" id="UP000664698">
    <property type="component" value="Unassembled WGS sequence"/>
</dbReference>
<accession>A0ABS3BKN5</accession>
<name>A0ABS3BKN5_9BACT</name>
<evidence type="ECO:0000313" key="2">
    <source>
        <dbReference type="EMBL" id="MBN7799847.1"/>
    </source>
</evidence>
<dbReference type="RefSeq" id="WP_206567820.1">
    <property type="nucleotide sequence ID" value="NZ_JAFKCW010000001.1"/>
</dbReference>
<dbReference type="Gene3D" id="3.30.160.670">
    <property type="match status" value="1"/>
</dbReference>
<keyword evidence="3" id="KW-1185">Reference proteome</keyword>
<evidence type="ECO:0000259" key="1">
    <source>
        <dbReference type="Pfam" id="PF13590"/>
    </source>
</evidence>
<sequence length="183" mass="21112">MKKNLILLTLIMGVFFSCSPTRVVVEKNKYEDFKLSNYSSFDFAQIETPNDSLVPYQEIVDQLKQNFTAAMEARGLKRDATDPDLRINFGVVVQDKVQTRETNLTTDPFTYAGQRNYYWEVREIPVNTYREGSLSVHFINNPGNVLVWAGTISEVVPKKEEKKNESIENAINQIFKYLDINNK</sequence>
<comment type="caution">
    <text evidence="2">The sequence shown here is derived from an EMBL/GenBank/DDBJ whole genome shotgun (WGS) entry which is preliminary data.</text>
</comment>
<organism evidence="2 3">
    <name type="scientific">Algoriphagus aestuariicola</name>
    <dbReference type="NCBI Taxonomy" id="1852016"/>
    <lineage>
        <taxon>Bacteria</taxon>
        <taxon>Pseudomonadati</taxon>
        <taxon>Bacteroidota</taxon>
        <taxon>Cytophagia</taxon>
        <taxon>Cytophagales</taxon>
        <taxon>Cyclobacteriaceae</taxon>
        <taxon>Algoriphagus</taxon>
    </lineage>
</organism>
<dbReference type="Pfam" id="PF13590">
    <property type="entry name" value="DUF4136"/>
    <property type="match status" value="1"/>
</dbReference>
<feature type="domain" description="DUF4136" evidence="1">
    <location>
        <begin position="31"/>
        <end position="176"/>
    </location>
</feature>
<gene>
    <name evidence="2" type="ORF">J0A67_03195</name>
</gene>
<evidence type="ECO:0000313" key="3">
    <source>
        <dbReference type="Proteomes" id="UP000664698"/>
    </source>
</evidence>
<dbReference type="InterPro" id="IPR025411">
    <property type="entry name" value="DUF4136"/>
</dbReference>
<dbReference type="EMBL" id="JAFKCW010000001">
    <property type="protein sequence ID" value="MBN7799847.1"/>
    <property type="molecule type" value="Genomic_DNA"/>
</dbReference>
<dbReference type="PROSITE" id="PS51257">
    <property type="entry name" value="PROKAR_LIPOPROTEIN"/>
    <property type="match status" value="1"/>
</dbReference>
<proteinExistence type="predicted"/>
<protein>
    <submittedName>
        <fullName evidence="2">DUF4136 domain-containing protein</fullName>
    </submittedName>
</protein>
<reference evidence="2 3" key="1">
    <citation type="submission" date="2021-03" db="EMBL/GenBank/DDBJ databases">
        <title>novel species isolated from a fishpond in China.</title>
        <authorList>
            <person name="Lu H."/>
            <person name="Cai Z."/>
        </authorList>
    </citation>
    <scope>NUCLEOTIDE SEQUENCE [LARGE SCALE GENOMIC DNA]</scope>
    <source>
        <strain evidence="2 3">JCM 31546</strain>
    </source>
</reference>